<dbReference type="InterPro" id="IPR006222">
    <property type="entry name" value="GCVT_N"/>
</dbReference>
<dbReference type="SUPFAM" id="SSF101790">
    <property type="entry name" value="Aminomethyltransferase beta-barrel domain"/>
    <property type="match status" value="1"/>
</dbReference>
<dbReference type="OrthoDB" id="9796287at2"/>
<dbReference type="NCBIfam" id="TIGR03317">
    <property type="entry name" value="ygfZ_signature"/>
    <property type="match status" value="1"/>
</dbReference>
<dbReference type="InterPro" id="IPR027266">
    <property type="entry name" value="TrmE/GcvT-like"/>
</dbReference>
<dbReference type="InterPro" id="IPR029043">
    <property type="entry name" value="GcvT/YgfZ_C"/>
</dbReference>
<dbReference type="RefSeq" id="WP_076704025.1">
    <property type="nucleotide sequence ID" value="NZ_MRDE01000057.1"/>
</dbReference>
<dbReference type="GO" id="GO:0016226">
    <property type="term" value="P:iron-sulfur cluster assembly"/>
    <property type="evidence" value="ECO:0007669"/>
    <property type="project" value="TreeGrafter"/>
</dbReference>
<evidence type="ECO:0000256" key="1">
    <source>
        <dbReference type="ARBA" id="ARBA00022946"/>
    </source>
</evidence>
<feature type="domain" description="GCVT N-terminal" evidence="3">
    <location>
        <begin position="31"/>
        <end position="141"/>
    </location>
</feature>
<sequence>MSPTSPLLSRHGAVPDGRADAGIAAHYGDPAREQRALERGRAVVDQGNRGVVTVSGPDRLSWLHTLSSQQLTDLPAGVTTETLLLSVQGRIEFDLLVTDDGERTWLLTDVGQHEDLARWLDSMRFMLRVEVADVTGDWAAIGAAVDPEDAPAPLREASVRFADPWPRLGPGGFAYTVGEDHPAATWRWSVFLVPRTDLERTVDALGEVGIGLAGNGAAEALRIAAWRPRYAHDVDEKTIPHELDLLRTGVHLAKGCYKGQETIARVHNLGHPPRRLVFLHLDGSEHTLPAAGSEVRTGDRAVGRVTSVAQHGEMGPIALAVIKRSVDPAADLVVVDGESRYAAAQEVIVAPDAGQVVGRPAGLLNTRRG</sequence>
<dbReference type="STRING" id="554083.BKD30_08505"/>
<dbReference type="SUPFAM" id="SSF103025">
    <property type="entry name" value="Folate-binding domain"/>
    <property type="match status" value="1"/>
</dbReference>
<dbReference type="EMBL" id="MRDE01000057">
    <property type="protein sequence ID" value="OMH24432.1"/>
    <property type="molecule type" value="Genomic_DNA"/>
</dbReference>
<dbReference type="PANTHER" id="PTHR22602:SF0">
    <property type="entry name" value="TRANSFERASE CAF17, MITOCHONDRIAL-RELATED"/>
    <property type="match status" value="1"/>
</dbReference>
<keyword evidence="1" id="KW-0809">Transit peptide</keyword>
<dbReference type="Pfam" id="PF01571">
    <property type="entry name" value="GCV_T"/>
    <property type="match status" value="1"/>
</dbReference>
<dbReference type="PIRSF" id="PIRSF006487">
    <property type="entry name" value="GcvT"/>
    <property type="match status" value="1"/>
</dbReference>
<dbReference type="Gene3D" id="3.30.1360.120">
    <property type="entry name" value="Probable tRNA modification gtpase trme, domain 1"/>
    <property type="match status" value="1"/>
</dbReference>
<name>A0A1R1LA62_9MICC</name>
<accession>A0A1R1LA62</accession>
<dbReference type="InterPro" id="IPR045179">
    <property type="entry name" value="YgfZ/GcvT"/>
</dbReference>
<evidence type="ECO:0000256" key="2">
    <source>
        <dbReference type="SAM" id="MobiDB-lite"/>
    </source>
</evidence>
<evidence type="ECO:0000259" key="3">
    <source>
        <dbReference type="Pfam" id="PF01571"/>
    </source>
</evidence>
<evidence type="ECO:0000313" key="4">
    <source>
        <dbReference type="EMBL" id="OMH24432.1"/>
    </source>
</evidence>
<gene>
    <name evidence="4" type="ORF">BKD30_08505</name>
</gene>
<keyword evidence="5" id="KW-1185">Reference proteome</keyword>
<dbReference type="Proteomes" id="UP000187085">
    <property type="component" value="Unassembled WGS sequence"/>
</dbReference>
<comment type="caution">
    <text evidence="4">The sequence shown here is derived from an EMBL/GenBank/DDBJ whole genome shotgun (WGS) entry which is preliminary data.</text>
</comment>
<dbReference type="PANTHER" id="PTHR22602">
    <property type="entry name" value="TRANSFERASE CAF17, MITOCHONDRIAL-RELATED"/>
    <property type="match status" value="1"/>
</dbReference>
<feature type="region of interest" description="Disordered" evidence="2">
    <location>
        <begin position="1"/>
        <end position="21"/>
    </location>
</feature>
<dbReference type="AlphaFoldDB" id="A0A1R1LA62"/>
<dbReference type="InterPro" id="IPR017703">
    <property type="entry name" value="YgfZ/GCV_T_CS"/>
</dbReference>
<reference evidence="4 5" key="1">
    <citation type="submission" date="2016-12" db="EMBL/GenBank/DDBJ databases">
        <title>Draft genome of Tersicoccus phoenicis 1P05MA.</title>
        <authorList>
            <person name="Nakajima Y."/>
            <person name="Yoshizawa S."/>
            <person name="Nakamura K."/>
            <person name="Ogura Y."/>
            <person name="Hayashi T."/>
            <person name="Kogure K."/>
        </authorList>
    </citation>
    <scope>NUCLEOTIDE SEQUENCE [LARGE SCALE GENOMIC DNA]</scope>
    <source>
        <strain evidence="4 5">1p05MA</strain>
    </source>
</reference>
<organism evidence="4 5">
    <name type="scientific">Tersicoccus phoenicis</name>
    <dbReference type="NCBI Taxonomy" id="554083"/>
    <lineage>
        <taxon>Bacteria</taxon>
        <taxon>Bacillati</taxon>
        <taxon>Actinomycetota</taxon>
        <taxon>Actinomycetes</taxon>
        <taxon>Micrococcales</taxon>
        <taxon>Micrococcaceae</taxon>
        <taxon>Tersicoccus</taxon>
    </lineage>
</organism>
<proteinExistence type="predicted"/>
<protein>
    <submittedName>
        <fullName evidence="4">Folate-binding protein YgfZ</fullName>
    </submittedName>
</protein>
<evidence type="ECO:0000313" key="5">
    <source>
        <dbReference type="Proteomes" id="UP000187085"/>
    </source>
</evidence>